<dbReference type="Proteomes" id="UP000681967">
    <property type="component" value="Unassembled WGS sequence"/>
</dbReference>
<reference evidence="1" key="1">
    <citation type="submission" date="2021-02" db="EMBL/GenBank/DDBJ databases">
        <authorList>
            <person name="Nowell W R."/>
        </authorList>
    </citation>
    <scope>NUCLEOTIDE SEQUENCE</scope>
</reference>
<dbReference type="EMBL" id="CAJOBH010141032">
    <property type="protein sequence ID" value="CAF4805314.1"/>
    <property type="molecule type" value="Genomic_DNA"/>
</dbReference>
<accession>A0A8S3B7P1</accession>
<proteinExistence type="predicted"/>
<dbReference type="AlphaFoldDB" id="A0A8S3B7P1"/>
<name>A0A8S3B7P1_9BILA</name>
<comment type="caution">
    <text evidence="1">The sequence shown here is derived from an EMBL/GenBank/DDBJ whole genome shotgun (WGS) entry which is preliminary data.</text>
</comment>
<protein>
    <submittedName>
        <fullName evidence="1">Uncharacterized protein</fullName>
    </submittedName>
</protein>
<sequence length="169" mass="19481">MENNLGTVNNRQLFGTLVGCINSFAGTRDYLKAIDQLDSTSVNKHNEFLLFDAFDFVINNDLYTEKFRTKFCRDFRLSKYKIILKEILPSATLSNSYTPQNLMEFDDSTDKKIFRLDENDLANTKAVAIEFVTWTILKFMLMFISANGACLAYLKNEENVKEILLKLIS</sequence>
<evidence type="ECO:0000313" key="1">
    <source>
        <dbReference type="EMBL" id="CAF4805314.1"/>
    </source>
</evidence>
<gene>
    <name evidence="1" type="ORF">BYL167_LOCUS48323</name>
</gene>
<organism evidence="1 2">
    <name type="scientific">Rotaria magnacalcarata</name>
    <dbReference type="NCBI Taxonomy" id="392030"/>
    <lineage>
        <taxon>Eukaryota</taxon>
        <taxon>Metazoa</taxon>
        <taxon>Spiralia</taxon>
        <taxon>Gnathifera</taxon>
        <taxon>Rotifera</taxon>
        <taxon>Eurotatoria</taxon>
        <taxon>Bdelloidea</taxon>
        <taxon>Philodinida</taxon>
        <taxon>Philodinidae</taxon>
        <taxon>Rotaria</taxon>
    </lineage>
</organism>
<evidence type="ECO:0000313" key="2">
    <source>
        <dbReference type="Proteomes" id="UP000681967"/>
    </source>
</evidence>